<feature type="transmembrane region" description="Helical" evidence="1">
    <location>
        <begin position="182"/>
        <end position="202"/>
    </location>
</feature>
<feature type="transmembrane region" description="Helical" evidence="1">
    <location>
        <begin position="12"/>
        <end position="30"/>
    </location>
</feature>
<evidence type="ECO:0000313" key="2">
    <source>
        <dbReference type="EMBL" id="RDU24899.1"/>
    </source>
</evidence>
<dbReference type="AlphaFoldDB" id="A0A371AZC5"/>
<keyword evidence="3" id="KW-1185">Reference proteome</keyword>
<gene>
    <name evidence="2" type="ORF">DWV06_01320</name>
</gene>
<accession>A0A371AZC5</accession>
<keyword evidence="1" id="KW-1133">Transmembrane helix</keyword>
<dbReference type="Proteomes" id="UP000255036">
    <property type="component" value="Unassembled WGS sequence"/>
</dbReference>
<feature type="transmembrane region" description="Helical" evidence="1">
    <location>
        <begin position="285"/>
        <end position="305"/>
    </location>
</feature>
<evidence type="ECO:0000313" key="3">
    <source>
        <dbReference type="Proteomes" id="UP000255036"/>
    </source>
</evidence>
<feature type="transmembrane region" description="Helical" evidence="1">
    <location>
        <begin position="223"/>
        <end position="249"/>
    </location>
</feature>
<name>A0A371AZC5_9FIRM</name>
<feature type="transmembrane region" description="Helical" evidence="1">
    <location>
        <begin position="310"/>
        <end position="326"/>
    </location>
</feature>
<dbReference type="EMBL" id="QRCT01000009">
    <property type="protein sequence ID" value="RDU24899.1"/>
    <property type="molecule type" value="Genomic_DNA"/>
</dbReference>
<protein>
    <submittedName>
        <fullName evidence="2">Uncharacterized protein</fullName>
    </submittedName>
</protein>
<comment type="caution">
    <text evidence="2">The sequence shown here is derived from an EMBL/GenBank/DDBJ whole genome shotgun (WGS) entry which is preliminary data.</text>
</comment>
<dbReference type="RefSeq" id="WP_115480383.1">
    <property type="nucleotide sequence ID" value="NZ_QRCT01000009.1"/>
</dbReference>
<dbReference type="OrthoDB" id="9767197at2"/>
<sequence length="397" mass="46004">MKLFFYELRKSFLRKYVIVFLIVFSVLDVTKISLNYYQGNIDPILQENESNQGAAEQMYTLTKGSITQDKFTFLKKEEERLGEIYSKKLGNKDENEVTYSGNLYEDYRLLKLYIAEGFHYAENYSQYSKTITKIAEDNIGYYKKQNNFLSAMENKFIADTYSRRNITSFYRSDAVESYFDDFFSFILILIMCFLCIAPVFGQEYETNMNVLLLSSKKGRIKSTIIKMMASLCCGAFITLWFCLVDWLTYHLLCGFEGLDNPIWALPSFKESFLNSTITHFMLSEILLRVLAVIVIVLSLLILSLLLKKPLYVGGSFLVLLGGWYLLSRLSVQSDMLKSLVGLCNPVCLYLNKQLYQEFHYLEFGTRFYLMSNISIAGNIILAVVLILILFGLKRRMN</sequence>
<proteinExistence type="predicted"/>
<feature type="transmembrane region" description="Helical" evidence="1">
    <location>
        <begin position="367"/>
        <end position="392"/>
    </location>
</feature>
<evidence type="ECO:0000256" key="1">
    <source>
        <dbReference type="SAM" id="Phobius"/>
    </source>
</evidence>
<keyword evidence="1" id="KW-0812">Transmembrane</keyword>
<reference evidence="2 3" key="1">
    <citation type="submission" date="2018-07" db="EMBL/GenBank/DDBJ databases">
        <title>Anaerosacharophilus polymeroproducens gen. nov. sp. nov., an anaerobic bacterium isolated from salt field.</title>
        <authorList>
            <person name="Kim W."/>
            <person name="Yang S.-H."/>
            <person name="Oh J."/>
            <person name="Lee J.-H."/>
            <person name="Kwon K.K."/>
        </authorList>
    </citation>
    <scope>NUCLEOTIDE SEQUENCE [LARGE SCALE GENOMIC DNA]</scope>
    <source>
        <strain evidence="2 3">MCWD5</strain>
    </source>
</reference>
<organism evidence="2 3">
    <name type="scientific">Anaerosacchariphilus polymeriproducens</name>
    <dbReference type="NCBI Taxonomy" id="1812858"/>
    <lineage>
        <taxon>Bacteria</taxon>
        <taxon>Bacillati</taxon>
        <taxon>Bacillota</taxon>
        <taxon>Clostridia</taxon>
        <taxon>Lachnospirales</taxon>
        <taxon>Lachnospiraceae</taxon>
        <taxon>Anaerosacchariphilus</taxon>
    </lineage>
</organism>
<keyword evidence="1" id="KW-0472">Membrane</keyword>